<dbReference type="CDD" id="cd11386">
    <property type="entry name" value="MCP_signal"/>
    <property type="match status" value="1"/>
</dbReference>
<dbReference type="Pfam" id="PF17200">
    <property type="entry name" value="sCache_2"/>
    <property type="match status" value="1"/>
</dbReference>
<dbReference type="Pfam" id="PF00015">
    <property type="entry name" value="MCPsignal"/>
    <property type="match status" value="1"/>
</dbReference>
<dbReference type="Gene3D" id="1.10.287.950">
    <property type="entry name" value="Methyl-accepting chemotaxis protein"/>
    <property type="match status" value="1"/>
</dbReference>
<evidence type="ECO:0000256" key="2">
    <source>
        <dbReference type="ARBA" id="ARBA00022475"/>
    </source>
</evidence>
<accession>A0ABW2R3Y1</accession>
<keyword evidence="13" id="KW-1185">Reference proteome</keyword>
<dbReference type="InterPro" id="IPR003660">
    <property type="entry name" value="HAMP_dom"/>
</dbReference>
<dbReference type="SUPFAM" id="SSF58104">
    <property type="entry name" value="Methyl-accepting chemotaxis protein (MCP) signaling domain"/>
    <property type="match status" value="1"/>
</dbReference>
<evidence type="ECO:0000256" key="1">
    <source>
        <dbReference type="ARBA" id="ARBA00004651"/>
    </source>
</evidence>
<dbReference type="PRINTS" id="PR00260">
    <property type="entry name" value="CHEMTRNSDUCR"/>
</dbReference>
<dbReference type="SMART" id="SM00283">
    <property type="entry name" value="MA"/>
    <property type="match status" value="1"/>
</dbReference>
<keyword evidence="5 9" id="KW-1133">Transmembrane helix</keyword>
<comment type="similarity">
    <text evidence="7">Belongs to the methyl-accepting chemotaxis (MCP) protein family.</text>
</comment>
<evidence type="ECO:0000256" key="4">
    <source>
        <dbReference type="ARBA" id="ARBA00022692"/>
    </source>
</evidence>
<dbReference type="PANTHER" id="PTHR43531">
    <property type="entry name" value="PROTEIN ICFG"/>
    <property type="match status" value="1"/>
</dbReference>
<dbReference type="InterPro" id="IPR004089">
    <property type="entry name" value="MCPsignal_dom"/>
</dbReference>
<evidence type="ECO:0000256" key="6">
    <source>
        <dbReference type="ARBA" id="ARBA00023136"/>
    </source>
</evidence>
<dbReference type="Proteomes" id="UP001596495">
    <property type="component" value="Unassembled WGS sequence"/>
</dbReference>
<keyword evidence="6 9" id="KW-0472">Membrane</keyword>
<gene>
    <name evidence="12" type="ORF">ACFQNJ_00700</name>
</gene>
<dbReference type="InterPro" id="IPR033480">
    <property type="entry name" value="sCache_2"/>
</dbReference>
<evidence type="ECO:0000256" key="8">
    <source>
        <dbReference type="PROSITE-ProRule" id="PRU00284"/>
    </source>
</evidence>
<evidence type="ECO:0000313" key="12">
    <source>
        <dbReference type="EMBL" id="MFC7433028.1"/>
    </source>
</evidence>
<evidence type="ECO:0000313" key="13">
    <source>
        <dbReference type="Proteomes" id="UP001596495"/>
    </source>
</evidence>
<keyword evidence="4 9" id="KW-0812">Transmembrane</keyword>
<evidence type="ECO:0000256" key="3">
    <source>
        <dbReference type="ARBA" id="ARBA00022481"/>
    </source>
</evidence>
<evidence type="ECO:0000259" key="10">
    <source>
        <dbReference type="PROSITE" id="PS50111"/>
    </source>
</evidence>
<dbReference type="PROSITE" id="PS50111">
    <property type="entry name" value="CHEMOTAXIS_TRANSDUC_2"/>
    <property type="match status" value="1"/>
</dbReference>
<keyword evidence="2" id="KW-1003">Cell membrane</keyword>
<feature type="domain" description="HAMP" evidence="11">
    <location>
        <begin position="116"/>
        <end position="161"/>
    </location>
</feature>
<dbReference type="CDD" id="cd06225">
    <property type="entry name" value="HAMP"/>
    <property type="match status" value="1"/>
</dbReference>
<organism evidence="12 13">
    <name type="scientific">Hydrogenophaga bisanensis</name>
    <dbReference type="NCBI Taxonomy" id="439611"/>
    <lineage>
        <taxon>Bacteria</taxon>
        <taxon>Pseudomonadati</taxon>
        <taxon>Pseudomonadota</taxon>
        <taxon>Betaproteobacteria</taxon>
        <taxon>Burkholderiales</taxon>
        <taxon>Comamonadaceae</taxon>
        <taxon>Hydrogenophaga</taxon>
    </lineage>
</organism>
<name>A0ABW2R3Y1_9BURK</name>
<proteinExistence type="inferred from homology"/>
<dbReference type="PROSITE" id="PS50885">
    <property type="entry name" value="HAMP"/>
    <property type="match status" value="1"/>
</dbReference>
<keyword evidence="3" id="KW-0488">Methylation</keyword>
<evidence type="ECO:0000256" key="9">
    <source>
        <dbReference type="SAM" id="Phobius"/>
    </source>
</evidence>
<dbReference type="EMBL" id="JBHTBX010000001">
    <property type="protein sequence ID" value="MFC7433028.1"/>
    <property type="molecule type" value="Genomic_DNA"/>
</dbReference>
<sequence>MKEFTVLRPGVSLMRRMRLSAKLGLLAAVLILPLVLISAMLIHRLHADVQDHRAELSTLAGAASDSDAVARVASLEKRIAADERLLMATYAATGLGVILVAYLFAALRTSFILDFRRVIEVMRETAGGNLRARVHINGRDELAELALLVERLNASLSATVAEVRSNSALVAYAGRTLAAGNRDLADRTEQQAANLEQTSASVQELSSTVHQNAQTARESDEQAIKVRSVAESGASAMEGAIGSVEVIQRSAQQMNEIIGVIDSLAFQTNILALNAAVEAARAGEAGRGFAVVASEVRNLAQRSAASAREIRQLIEASTQQVDSSVRQIRTAGSNISQIVNGVRGVAANMSLISSASAEQSSGLSEISSAVKQLDEITQRNAQMVERAVQQANLLEHRAEHLSQAVSSFQLQQGTAQEAMEMVSRALAFRRQTGKEAFLQGITSATGEFFDRDMYVFALDSQGSYRAFGGKPEKVGSRVQDIPGVDGASLLASIIAQAELEPGWVEYDIVNPATGAVQTKMSYVTKVDDLYVGCGVYKSAPQPA</sequence>
<evidence type="ECO:0000256" key="5">
    <source>
        <dbReference type="ARBA" id="ARBA00022989"/>
    </source>
</evidence>
<reference evidence="13" key="1">
    <citation type="journal article" date="2019" name="Int. J. Syst. Evol. Microbiol.">
        <title>The Global Catalogue of Microorganisms (GCM) 10K type strain sequencing project: providing services to taxonomists for standard genome sequencing and annotation.</title>
        <authorList>
            <consortium name="The Broad Institute Genomics Platform"/>
            <consortium name="The Broad Institute Genome Sequencing Center for Infectious Disease"/>
            <person name="Wu L."/>
            <person name="Ma J."/>
        </authorList>
    </citation>
    <scope>NUCLEOTIDE SEQUENCE [LARGE SCALE GENOMIC DNA]</scope>
    <source>
        <strain evidence="13">CCUG 54518</strain>
    </source>
</reference>
<dbReference type="PANTHER" id="PTHR43531:SF14">
    <property type="entry name" value="METHYL-ACCEPTING CHEMOTAXIS PROTEIN I-RELATED"/>
    <property type="match status" value="1"/>
</dbReference>
<dbReference type="InterPro" id="IPR051310">
    <property type="entry name" value="MCP_chemotaxis"/>
</dbReference>
<protein>
    <submittedName>
        <fullName evidence="12">Methyl-accepting chemotaxis protein</fullName>
    </submittedName>
</protein>
<comment type="subcellular location">
    <subcellularLocation>
        <location evidence="1">Cell membrane</location>
        <topology evidence="1">Multi-pass membrane protein</topology>
    </subcellularLocation>
</comment>
<comment type="caution">
    <text evidence="12">The sequence shown here is derived from an EMBL/GenBank/DDBJ whole genome shotgun (WGS) entry which is preliminary data.</text>
</comment>
<evidence type="ECO:0000256" key="7">
    <source>
        <dbReference type="ARBA" id="ARBA00029447"/>
    </source>
</evidence>
<feature type="transmembrane region" description="Helical" evidence="9">
    <location>
        <begin position="85"/>
        <end position="107"/>
    </location>
</feature>
<evidence type="ECO:0000259" key="11">
    <source>
        <dbReference type="PROSITE" id="PS50885"/>
    </source>
</evidence>
<keyword evidence="8" id="KW-0807">Transducer</keyword>
<dbReference type="RefSeq" id="WP_382253093.1">
    <property type="nucleotide sequence ID" value="NZ_JBHTBX010000001.1"/>
</dbReference>
<feature type="domain" description="Methyl-accepting transducer" evidence="10">
    <location>
        <begin position="166"/>
        <end position="395"/>
    </location>
</feature>
<dbReference type="InterPro" id="IPR004090">
    <property type="entry name" value="Chemotax_Me-accpt_rcpt"/>
</dbReference>